<name>A0ABS2LM20_9CELL</name>
<protein>
    <submittedName>
        <fullName evidence="3">SagB-type dehydrogenase family enzyme</fullName>
    </submittedName>
</protein>
<dbReference type="InterPro" id="IPR029479">
    <property type="entry name" value="Nitroreductase"/>
</dbReference>
<feature type="region of interest" description="Disordered" evidence="1">
    <location>
        <begin position="1"/>
        <end position="23"/>
    </location>
</feature>
<sequence length="326" mass="35452">MPDRITPESVRADETPRTRNAPGLTSSELRHLAINNGYKTWQPSIRATGLRSSELTHRTLGQGPSSRIAEQYLLASRMVRGDVRVQISTRPYFNDDGLRTVSLIGQEDVHPDDLVQLPAPTPTDMTLSEAITSRRSRRDFVSAPLSLQELADLIGHSAAETGRAHVALTGGGQVELPLYAAANGGGLRPIDLYVLPLQVDGLAPVVHRYGRRRHALVRDPAAAEARRIVDACVSPPDQEHLARSSVVFILTGRPWRSMRKYGARGLRFLFVEAGHLAAATGLTANALGLGAVECGSLCDDEVHELLGIDGLYETYIHSVIIGKRAR</sequence>
<evidence type="ECO:0000313" key="3">
    <source>
        <dbReference type="EMBL" id="MBM7480929.1"/>
    </source>
</evidence>
<feature type="compositionally biased region" description="Basic and acidic residues" evidence="1">
    <location>
        <begin position="1"/>
        <end position="17"/>
    </location>
</feature>
<organism evidence="3 4">
    <name type="scientific">Oerskovia jenensis</name>
    <dbReference type="NCBI Taxonomy" id="162169"/>
    <lineage>
        <taxon>Bacteria</taxon>
        <taxon>Bacillati</taxon>
        <taxon>Actinomycetota</taxon>
        <taxon>Actinomycetes</taxon>
        <taxon>Micrococcales</taxon>
        <taxon>Cellulomonadaceae</taxon>
        <taxon>Oerskovia</taxon>
    </lineage>
</organism>
<evidence type="ECO:0000256" key="1">
    <source>
        <dbReference type="SAM" id="MobiDB-lite"/>
    </source>
</evidence>
<dbReference type="RefSeq" id="WP_205308615.1">
    <property type="nucleotide sequence ID" value="NZ_BAAAVF010000001.1"/>
</dbReference>
<proteinExistence type="predicted"/>
<evidence type="ECO:0000313" key="4">
    <source>
        <dbReference type="Proteomes" id="UP000698059"/>
    </source>
</evidence>
<dbReference type="SUPFAM" id="SSF55469">
    <property type="entry name" value="FMN-dependent nitroreductase-like"/>
    <property type="match status" value="1"/>
</dbReference>
<dbReference type="Gene3D" id="3.40.109.10">
    <property type="entry name" value="NADH Oxidase"/>
    <property type="match status" value="1"/>
</dbReference>
<dbReference type="Proteomes" id="UP000698059">
    <property type="component" value="Unassembled WGS sequence"/>
</dbReference>
<dbReference type="EMBL" id="JAFBBO010000001">
    <property type="protein sequence ID" value="MBM7480929.1"/>
    <property type="molecule type" value="Genomic_DNA"/>
</dbReference>
<reference evidence="3 4" key="1">
    <citation type="submission" date="2021-01" db="EMBL/GenBank/DDBJ databases">
        <title>Sequencing the genomes of 1000 actinobacteria strains.</title>
        <authorList>
            <person name="Klenk H.-P."/>
        </authorList>
    </citation>
    <scope>NUCLEOTIDE SEQUENCE [LARGE SCALE GENOMIC DNA]</scope>
    <source>
        <strain evidence="3 4">DSM 46000</strain>
    </source>
</reference>
<keyword evidence="4" id="KW-1185">Reference proteome</keyword>
<gene>
    <name evidence="3" type="ORF">JOD49_003849</name>
</gene>
<comment type="caution">
    <text evidence="3">The sequence shown here is derived from an EMBL/GenBank/DDBJ whole genome shotgun (WGS) entry which is preliminary data.</text>
</comment>
<feature type="domain" description="Nitroreductase" evidence="2">
    <location>
        <begin position="131"/>
        <end position="322"/>
    </location>
</feature>
<dbReference type="CDD" id="cd02142">
    <property type="entry name" value="McbC_SagB-like_oxidoreductase"/>
    <property type="match status" value="1"/>
</dbReference>
<dbReference type="Pfam" id="PF00881">
    <property type="entry name" value="Nitroreductase"/>
    <property type="match status" value="1"/>
</dbReference>
<dbReference type="NCBIfam" id="TIGR03605">
    <property type="entry name" value="antibiot_sagB"/>
    <property type="match status" value="1"/>
</dbReference>
<dbReference type="InterPro" id="IPR052544">
    <property type="entry name" value="Bacteriocin_Proc_Enz"/>
</dbReference>
<evidence type="ECO:0000259" key="2">
    <source>
        <dbReference type="Pfam" id="PF00881"/>
    </source>
</evidence>
<accession>A0ABS2LM20</accession>
<dbReference type="PANTHER" id="PTHR43745:SF2">
    <property type="entry name" value="NITROREDUCTASE MJ1384-RELATED"/>
    <property type="match status" value="1"/>
</dbReference>
<dbReference type="InterPro" id="IPR000415">
    <property type="entry name" value="Nitroreductase-like"/>
</dbReference>
<dbReference type="PANTHER" id="PTHR43745">
    <property type="entry name" value="NITROREDUCTASE MJ1384-RELATED"/>
    <property type="match status" value="1"/>
</dbReference>
<dbReference type="InterPro" id="IPR020051">
    <property type="entry name" value="SagB-type_dehydrogenase"/>
</dbReference>